<gene>
    <name evidence="2" type="ORF">GCM10007938_01400</name>
</gene>
<name>A0ABQ6ETM1_9VIBR</name>
<evidence type="ECO:0000313" key="2">
    <source>
        <dbReference type="EMBL" id="GLT16364.1"/>
    </source>
</evidence>
<feature type="transmembrane region" description="Helical" evidence="1">
    <location>
        <begin position="318"/>
        <end position="337"/>
    </location>
</feature>
<comment type="caution">
    <text evidence="2">The sequence shown here is derived from an EMBL/GenBank/DDBJ whole genome shotgun (WGS) entry which is preliminary data.</text>
</comment>
<dbReference type="EMBL" id="BSPW01000004">
    <property type="protein sequence ID" value="GLT16364.1"/>
    <property type="molecule type" value="Genomic_DNA"/>
</dbReference>
<feature type="transmembrane region" description="Helical" evidence="1">
    <location>
        <begin position="287"/>
        <end position="306"/>
    </location>
</feature>
<feature type="transmembrane region" description="Helical" evidence="1">
    <location>
        <begin position="110"/>
        <end position="131"/>
    </location>
</feature>
<sequence length="420" mass="48865">MAIDESTLSVRNASHNYRMYILLPWVAALWCVFLYQAYEFGPNRGMISYAHDNIQRNLELKSLGYNYDKNDDNYYRALVGDSGKGSRIDLFIAVHKYGDENYRKSIYEKVAIISLLFILSLIITTAFLRFYRRADIFFDREYNIVYTWYLGKLFYSSFNNLTFREDTYGLKLFLHHKDWSDRGNTTTRYFYVQGTGRVFMNTENDNTFLLTQICAFMSKGISAVIQDNSFFRPMLVPYLRVDKRPEDFKQKFSDMVKDCSESVEMDRETSSQSRAPEIVTHNQSERFVTTALCSASIVWLIIISILDYFWSVQIPGEAILTNIIPTLSAGVLIGYRYDALLESGVRWTSLFNWMMIQFIAFFGYLMIWEKLSLADLFIGANVYELVLIFLVVVLSFSLTLFIANFILTCGEKIGVNLKKD</sequence>
<organism evidence="2 3">
    <name type="scientific">Vibrio zhanjiangensis</name>
    <dbReference type="NCBI Taxonomy" id="1046128"/>
    <lineage>
        <taxon>Bacteria</taxon>
        <taxon>Pseudomonadati</taxon>
        <taxon>Pseudomonadota</taxon>
        <taxon>Gammaproteobacteria</taxon>
        <taxon>Vibrionales</taxon>
        <taxon>Vibrionaceae</taxon>
        <taxon>Vibrio</taxon>
    </lineage>
</organism>
<accession>A0ABQ6ETM1</accession>
<evidence type="ECO:0000313" key="3">
    <source>
        <dbReference type="Proteomes" id="UP001157138"/>
    </source>
</evidence>
<evidence type="ECO:0000256" key="1">
    <source>
        <dbReference type="SAM" id="Phobius"/>
    </source>
</evidence>
<proteinExistence type="predicted"/>
<feature type="transmembrane region" description="Helical" evidence="1">
    <location>
        <begin position="387"/>
        <end position="409"/>
    </location>
</feature>
<keyword evidence="1" id="KW-1133">Transmembrane helix</keyword>
<feature type="transmembrane region" description="Helical" evidence="1">
    <location>
        <begin position="349"/>
        <end position="367"/>
    </location>
</feature>
<feature type="transmembrane region" description="Helical" evidence="1">
    <location>
        <begin position="20"/>
        <end position="38"/>
    </location>
</feature>
<keyword evidence="1" id="KW-0812">Transmembrane</keyword>
<reference evidence="3" key="1">
    <citation type="journal article" date="2019" name="Int. J. Syst. Evol. Microbiol.">
        <title>The Global Catalogue of Microorganisms (GCM) 10K type strain sequencing project: providing services to taxonomists for standard genome sequencing and annotation.</title>
        <authorList>
            <consortium name="The Broad Institute Genomics Platform"/>
            <consortium name="The Broad Institute Genome Sequencing Center for Infectious Disease"/>
            <person name="Wu L."/>
            <person name="Ma J."/>
        </authorList>
    </citation>
    <scope>NUCLEOTIDE SEQUENCE [LARGE SCALE GENOMIC DNA]</scope>
    <source>
        <strain evidence="3">NBRC 108723</strain>
    </source>
</reference>
<keyword evidence="1" id="KW-0472">Membrane</keyword>
<protein>
    <submittedName>
        <fullName evidence="2">Uncharacterized protein</fullName>
    </submittedName>
</protein>
<dbReference type="Proteomes" id="UP001157138">
    <property type="component" value="Unassembled WGS sequence"/>
</dbReference>
<keyword evidence="3" id="KW-1185">Reference proteome</keyword>